<sequence>MKPDARMYQAVLDELGVEPQEARFIDDSACNGKEAAKLGIQSIRMLRDFLQV</sequence>
<dbReference type="RefSeq" id="WP_253063537.1">
    <property type="nucleotide sequence ID" value="NZ_JAMXWM010000022.1"/>
</dbReference>
<dbReference type="SUPFAM" id="SSF56784">
    <property type="entry name" value="HAD-like"/>
    <property type="match status" value="1"/>
</dbReference>
<dbReference type="Pfam" id="PF13419">
    <property type="entry name" value="HAD_2"/>
    <property type="match status" value="1"/>
</dbReference>
<dbReference type="GO" id="GO:0016787">
    <property type="term" value="F:hydrolase activity"/>
    <property type="evidence" value="ECO:0007669"/>
    <property type="project" value="UniProtKB-KW"/>
</dbReference>
<evidence type="ECO:0000313" key="1">
    <source>
        <dbReference type="EMBL" id="MFD2692896.1"/>
    </source>
</evidence>
<keyword evidence="1" id="KW-0378">Hydrolase</keyword>
<comment type="caution">
    <text evidence="1">The sequence shown here is derived from an EMBL/GenBank/DDBJ whole genome shotgun (WGS) entry which is preliminary data.</text>
</comment>
<name>A0ABW5RZX1_9BACL</name>
<organism evidence="1 2">
    <name type="scientific">Sporolactobacillus shoreicorticis</name>
    <dbReference type="NCBI Taxonomy" id="1923877"/>
    <lineage>
        <taxon>Bacteria</taxon>
        <taxon>Bacillati</taxon>
        <taxon>Bacillota</taxon>
        <taxon>Bacilli</taxon>
        <taxon>Bacillales</taxon>
        <taxon>Sporolactobacillaceae</taxon>
        <taxon>Sporolactobacillus</taxon>
    </lineage>
</organism>
<evidence type="ECO:0000313" key="2">
    <source>
        <dbReference type="Proteomes" id="UP001597399"/>
    </source>
</evidence>
<dbReference type="InterPro" id="IPR036412">
    <property type="entry name" value="HAD-like_sf"/>
</dbReference>
<dbReference type="NCBIfam" id="TIGR01509">
    <property type="entry name" value="HAD-SF-IA-v3"/>
    <property type="match status" value="1"/>
</dbReference>
<reference evidence="2" key="1">
    <citation type="journal article" date="2019" name="Int. J. Syst. Evol. Microbiol.">
        <title>The Global Catalogue of Microorganisms (GCM) 10K type strain sequencing project: providing services to taxonomists for standard genome sequencing and annotation.</title>
        <authorList>
            <consortium name="The Broad Institute Genomics Platform"/>
            <consortium name="The Broad Institute Genome Sequencing Center for Infectious Disease"/>
            <person name="Wu L."/>
            <person name="Ma J."/>
        </authorList>
    </citation>
    <scope>NUCLEOTIDE SEQUENCE [LARGE SCALE GENOMIC DNA]</scope>
    <source>
        <strain evidence="2">TISTR 2466</strain>
    </source>
</reference>
<keyword evidence="2" id="KW-1185">Reference proteome</keyword>
<protein>
    <submittedName>
        <fullName evidence="1">HAD-IA family hydrolase</fullName>
    </submittedName>
</protein>
<dbReference type="Proteomes" id="UP001597399">
    <property type="component" value="Unassembled WGS sequence"/>
</dbReference>
<accession>A0ABW5RZX1</accession>
<dbReference type="EMBL" id="JBHUMQ010000012">
    <property type="protein sequence ID" value="MFD2692896.1"/>
    <property type="molecule type" value="Genomic_DNA"/>
</dbReference>
<dbReference type="InterPro" id="IPR006439">
    <property type="entry name" value="HAD-SF_hydro_IA"/>
</dbReference>
<dbReference type="InterPro" id="IPR023214">
    <property type="entry name" value="HAD_sf"/>
</dbReference>
<dbReference type="InterPro" id="IPR041492">
    <property type="entry name" value="HAD_2"/>
</dbReference>
<gene>
    <name evidence="1" type="ORF">ACFSUE_04515</name>
</gene>
<dbReference type="Gene3D" id="3.40.50.1000">
    <property type="entry name" value="HAD superfamily/HAD-like"/>
    <property type="match status" value="1"/>
</dbReference>
<proteinExistence type="predicted"/>